<evidence type="ECO:0000256" key="13">
    <source>
        <dbReference type="ARBA" id="ARBA00034629"/>
    </source>
</evidence>
<feature type="region of interest" description="Disordered" evidence="16">
    <location>
        <begin position="952"/>
        <end position="980"/>
    </location>
</feature>
<dbReference type="SUPFAM" id="SSF53254">
    <property type="entry name" value="Phosphoglycerate mutase-like"/>
    <property type="match status" value="1"/>
</dbReference>
<dbReference type="GO" id="GO:0052723">
    <property type="term" value="F:inositol hexakisphosphate 1-kinase activity"/>
    <property type="evidence" value="ECO:0007669"/>
    <property type="project" value="RHEA"/>
</dbReference>
<comment type="catalytic activity">
    <reaction evidence="13">
        <text>1D-myo-inositol hexakisphosphate + ATP = 1-diphospho-1D-myo-inositol 2,3,4,5,6-pentakisphosphate + ADP</text>
        <dbReference type="Rhea" id="RHEA:37459"/>
        <dbReference type="ChEBI" id="CHEBI:30616"/>
        <dbReference type="ChEBI" id="CHEBI:58130"/>
        <dbReference type="ChEBI" id="CHEBI:74946"/>
        <dbReference type="ChEBI" id="CHEBI:456216"/>
        <dbReference type="EC" id="2.7.4.24"/>
    </reaction>
    <physiologicalReaction direction="left-to-right" evidence="13">
        <dbReference type="Rhea" id="RHEA:37460"/>
    </physiologicalReaction>
</comment>
<evidence type="ECO:0000256" key="3">
    <source>
        <dbReference type="ARBA" id="ARBA00005609"/>
    </source>
</evidence>
<dbReference type="FunFam" id="3.30.470.20:FF:000003">
    <property type="entry name" value="Inositol hexakisphosphate and diphosphoinositol-pentakisphosphate kinase"/>
    <property type="match status" value="1"/>
</dbReference>
<dbReference type="FunFam" id="3.40.50.11950:FF:000003">
    <property type="entry name" value="Inositol hexakisphosphate and diphosphoinositol-pentakisphosphate kinase"/>
    <property type="match status" value="1"/>
</dbReference>
<dbReference type="InterPro" id="IPR037446">
    <property type="entry name" value="His_Pase_VIP1"/>
</dbReference>
<name>A0A2J8QEG9_PANTR</name>
<evidence type="ECO:0000256" key="14">
    <source>
        <dbReference type="ARBA" id="ARBA00037056"/>
    </source>
</evidence>
<dbReference type="Gene3D" id="3.30.470.20">
    <property type="entry name" value="ATP-grasp fold, B domain"/>
    <property type="match status" value="1"/>
</dbReference>
<keyword evidence="7 15" id="KW-0808">Transferase</keyword>
<dbReference type="SUPFAM" id="SSF56059">
    <property type="entry name" value="Glutathione synthetase ATP-binding domain-like"/>
    <property type="match status" value="1"/>
</dbReference>
<keyword evidence="9 15" id="KW-0418">Kinase</keyword>
<keyword evidence="5 15" id="KW-0963">Cytoplasm</keyword>
<feature type="non-terminal residue" evidence="17">
    <location>
        <position position="1"/>
    </location>
</feature>
<evidence type="ECO:0000313" key="18">
    <source>
        <dbReference type="Proteomes" id="UP000236370"/>
    </source>
</evidence>
<dbReference type="InterPro" id="IPR033379">
    <property type="entry name" value="Acid_Pase_AS"/>
</dbReference>
<dbReference type="GO" id="GO:0005886">
    <property type="term" value="C:plasma membrane"/>
    <property type="evidence" value="ECO:0007669"/>
    <property type="project" value="UniProtKB-SubCell"/>
</dbReference>
<evidence type="ECO:0000256" key="2">
    <source>
        <dbReference type="ARBA" id="ARBA00004514"/>
    </source>
</evidence>
<reference evidence="17 18" key="1">
    <citation type="submission" date="2017-12" db="EMBL/GenBank/DDBJ databases">
        <title>High-resolution comparative analysis of great ape genomes.</title>
        <authorList>
            <person name="Pollen A."/>
            <person name="Hastie A."/>
            <person name="Hormozdiari F."/>
            <person name="Dougherty M."/>
            <person name="Liu R."/>
            <person name="Chaisson M."/>
            <person name="Hoppe E."/>
            <person name="Hill C."/>
            <person name="Pang A."/>
            <person name="Hillier L."/>
            <person name="Baker C."/>
            <person name="Armstrong J."/>
            <person name="Shendure J."/>
            <person name="Paten B."/>
            <person name="Wilson R."/>
            <person name="Chao H."/>
            <person name="Schneider V."/>
            <person name="Ventura M."/>
            <person name="Kronenberg Z."/>
            <person name="Murali S."/>
            <person name="Gordon D."/>
            <person name="Cantsilieris S."/>
            <person name="Munson K."/>
            <person name="Nelson B."/>
            <person name="Raja A."/>
            <person name="Underwood J."/>
            <person name="Diekhans M."/>
            <person name="Fiddes I."/>
            <person name="Haussler D."/>
            <person name="Eichler E."/>
        </authorList>
    </citation>
    <scope>NUCLEOTIDE SEQUENCE [LARGE SCALE GENOMIC DNA]</scope>
    <source>
        <strain evidence="17">Yerkes chimp pedigree #C0471</strain>
    </source>
</reference>
<dbReference type="GO" id="GO:0033857">
    <property type="term" value="F:5-diphosphoinositol pentakisphosphate 1-kinase activity"/>
    <property type="evidence" value="ECO:0007669"/>
    <property type="project" value="UniProtKB-ARBA"/>
</dbReference>
<feature type="compositionally biased region" description="Low complexity" evidence="16">
    <location>
        <begin position="1026"/>
        <end position="1044"/>
    </location>
</feature>
<evidence type="ECO:0000256" key="11">
    <source>
        <dbReference type="ARBA" id="ARBA00023136"/>
    </source>
</evidence>
<evidence type="ECO:0000256" key="16">
    <source>
        <dbReference type="SAM" id="MobiDB-lite"/>
    </source>
</evidence>
<evidence type="ECO:0000256" key="7">
    <source>
        <dbReference type="ARBA" id="ARBA00022679"/>
    </source>
</evidence>
<dbReference type="CDD" id="cd07061">
    <property type="entry name" value="HP_HAP_like"/>
    <property type="match status" value="1"/>
</dbReference>
<evidence type="ECO:0000256" key="1">
    <source>
        <dbReference type="ARBA" id="ARBA00004236"/>
    </source>
</evidence>
<comment type="function">
    <text evidence="14">Bifunctional inositol kinase that acts in concert with the IP6K kinases IP6K1, IP6K2 and IP6K3 to synthesize the diphosphate group-containing inositol pyrophosphates diphosphoinositol pentakisphosphate, PP-InsP5, and bis-diphosphoinositol tetrakisphosphate, (PP)2-InsP4. PP-InsP5 and (PP)2-InsP4, also respectively called InsP7 and InsP8, regulate a variety of cellular processes, including apoptosis, vesicle trafficking, cytoskeletal dynamics, exocytosis, insulin signaling and neutrophil activation. Phosphorylates inositol hexakisphosphate (InsP6) at position 1 to produce PP-InsP5 which is in turn phosphorylated by IP6Ks to produce (PP)2-InsP4. Alternatively, phosphorylates PP-InsP5 at position 1, produced by IP6Ks from InsP6, to produce (PP)2-InsP4. Activated when cells are exposed to hyperosmotic stress.</text>
</comment>
<keyword evidence="4" id="KW-1003">Cell membrane</keyword>
<dbReference type="PRINTS" id="PR02045">
    <property type="entry name" value="F138DOMAIN"/>
</dbReference>
<dbReference type="InterPro" id="IPR000560">
    <property type="entry name" value="His_Pase_clade-2"/>
</dbReference>
<keyword evidence="10 15" id="KW-0067">ATP-binding</keyword>
<gene>
    <name evidence="17" type="ORF">CK820_G0033603</name>
</gene>
<dbReference type="Gene3D" id="3.40.50.1240">
    <property type="entry name" value="Phosphoglycerate mutase-like"/>
    <property type="match status" value="1"/>
</dbReference>
<feature type="region of interest" description="Disordered" evidence="16">
    <location>
        <begin position="1008"/>
        <end position="1058"/>
    </location>
</feature>
<dbReference type="Proteomes" id="UP000236370">
    <property type="component" value="Unassembled WGS sequence"/>
</dbReference>
<evidence type="ECO:0000256" key="9">
    <source>
        <dbReference type="ARBA" id="ARBA00022777"/>
    </source>
</evidence>
<keyword evidence="8 15" id="KW-0547">Nucleotide-binding</keyword>
<evidence type="ECO:0000256" key="8">
    <source>
        <dbReference type="ARBA" id="ARBA00022741"/>
    </source>
</evidence>
<evidence type="ECO:0000256" key="12">
    <source>
        <dbReference type="ARBA" id="ARBA00033696"/>
    </source>
</evidence>
<comment type="catalytic activity">
    <reaction evidence="12">
        <text>5-diphospho-1D-myo-inositol 1,2,3,4,6-pentakisphosphate + ATP + H(+) = 1,5-bis(diphospho)-1D-myo-inositol 2,3,4,6-tetrakisphosphate + ADP</text>
        <dbReference type="Rhea" id="RHEA:10276"/>
        <dbReference type="ChEBI" id="CHEBI:15378"/>
        <dbReference type="ChEBI" id="CHEBI:30616"/>
        <dbReference type="ChEBI" id="CHEBI:58628"/>
        <dbReference type="ChEBI" id="CHEBI:77983"/>
        <dbReference type="ChEBI" id="CHEBI:456216"/>
        <dbReference type="EC" id="2.7.4.24"/>
    </reaction>
    <physiologicalReaction direction="left-to-right" evidence="12">
        <dbReference type="Rhea" id="RHEA:10277"/>
    </physiologicalReaction>
</comment>
<protein>
    <recommendedName>
        <fullName evidence="15">Inositol hexakisphosphate and diphosphoinositol-pentakisphosphate kinase</fullName>
        <ecNumber evidence="15">2.7.4.24</ecNumber>
    </recommendedName>
</protein>
<evidence type="ECO:0000256" key="4">
    <source>
        <dbReference type="ARBA" id="ARBA00022475"/>
    </source>
</evidence>
<dbReference type="InterPro" id="IPR029033">
    <property type="entry name" value="His_PPase_superfam"/>
</dbReference>
<dbReference type="GO" id="GO:0005829">
    <property type="term" value="C:cytosol"/>
    <property type="evidence" value="ECO:0007669"/>
    <property type="project" value="UniProtKB-SubCell"/>
</dbReference>
<dbReference type="PANTHER" id="PTHR12750">
    <property type="entry name" value="DIPHOSPHOINOSITOL PENTAKISPHOSPHATE KINASE"/>
    <property type="match status" value="1"/>
</dbReference>
<evidence type="ECO:0000256" key="15">
    <source>
        <dbReference type="RuleBase" id="RU365032"/>
    </source>
</evidence>
<keyword evidence="6" id="KW-0597">Phosphoprotein</keyword>
<feature type="compositionally biased region" description="Polar residues" evidence="16">
    <location>
        <begin position="1045"/>
        <end position="1058"/>
    </location>
</feature>
<evidence type="ECO:0000256" key="6">
    <source>
        <dbReference type="ARBA" id="ARBA00022553"/>
    </source>
</evidence>
<accession>A0A2J8QEG9</accession>
<proteinExistence type="inferred from homology"/>
<comment type="similarity">
    <text evidence="3 15">Belongs to the histidine acid phosphatase family. VIP1 subfamily.</text>
</comment>
<dbReference type="Gene3D" id="3.40.50.11950">
    <property type="match status" value="1"/>
</dbReference>
<evidence type="ECO:0000313" key="17">
    <source>
        <dbReference type="EMBL" id="PNI94663.1"/>
    </source>
</evidence>
<dbReference type="EMBL" id="NBAG03000046">
    <property type="protein sequence ID" value="PNI94663.1"/>
    <property type="molecule type" value="Genomic_DNA"/>
</dbReference>
<sequence length="1291" mass="143642">FPLDKAVAYSKLRNPFLINDLAMQYYIQDRREVYRILQEEGIDLPRYAVLNRDPARPEECNLIEGEDQVEVNGAVFPKPFVEKPVSAEDHNVYIYYPSSAGGGSQRLFRKIGSRSSVYSPESSVRKTGSYIYEEFMPTDGTDVKVYTVGPDYAHAEARKSPALDGKVERDSEGKEIRYPVMLTAMEKLVARKVCVAFKQTVCGFDLLRANGHSFVCDVNGFSFVKNSMKYYDDCAKILGNTIMRELAPQFQIPWSIPTEAEDIPIVPTTSGTMMELRCVIAIIRHGDRTPKQKMKMEVKHPRFFALFEKHGGYKTGKLKLKRPEQLQEVLDITRLLLAELEKEPGGEIEEKTGKLEQLKSVLEMYGHFSGINRKVQLTYYPHGVKASNEGQDPQRETLAPSLLLVLKWGGELTPAGRVQAEELGRAFRCMYPGGQGDYAGFPGCGLLRLHSTFRHDLKIYASDEGRVQMTAAAFAKGLLALEGELTPILVQMVKSANMNGLLDSDGDSLSSCQHRVKARLHHILQQDAPFGPEDYDQLAPTRSTSLLNSMTIIQNPVKVCDQVFALIENLTHQIRERMQDPRSVDLQLYHSETLELMLQRWSKLERDFRQKSGRYDISKIPDIYDCVKYDVQHNGSLGLQGTAELLRLSKALADVVIPQEYGISREEKLEIAVGFCLPLLRKILLDLQRTHEDESVNKLHPLYSRGVLSPGRHVRTRLYFTSESHVHSLLSVFRYGGLLDETQDAQWQRALDYLSAISELNYMTQIVIMLYEDNTQDPLSEERFHVELHFSPGVKGVEEEGSAPAGCGFRPASSENEEMKTNQGSMENLCPGKASDEPDRALQTLPQPAEGPGLPRRSPLIRNRKAGSMEVLSETSSSRPGGYRLFSSSRPPTEMKQSGLGFEGCSMVPTIYPLETLHNALSLRQVSEFLSRVCQRHTDAQAQASAALFDSMHSSQASDNPFSPPRTLHSPPLQLQQRSEKPPWLETRFCHVGQAGLELLTSSDLPASASQSAGITGVSHRTQPDSSGPSSTVSSAGPSSPTTVDGNSQFGFSDQPSLNSHMAEEHQGLGLLQETPGSGAQELSIEGEQELFEPNQSPQVPPMETSQPYEEVSQPCQEVPDISQPCQDISEALSQPCQEVPDISQQCQENHDNGNHTCQEVPHISQPCQKSSQLCQKVSEEVCQLCLENSEEVSQPCQGVSVEVGKLVHKFHVGVGSLVQETLVEVGSPAEEIPEEVIQPYQEFSVEVGRLAQEPSAINLLSQGIPEIDKPSQEFPEEIDLQAEEVPEEIN</sequence>
<dbReference type="PANTHER" id="PTHR12750:SF11">
    <property type="entry name" value="INOSITOL HEXAKISPHOSPHATE AND DIPHOSPHOINOSITOL-PENTAKISPHOSPHATE KINASE 1"/>
    <property type="match status" value="1"/>
</dbReference>
<comment type="function">
    <text evidence="15">Bifunctional inositol kinase that acts in concert with the IP6K kinases to synthesize the diphosphate group-containing inositol pyrophosphates diphosphoinositol pentakisphosphate, PP-InsP5, and bis-diphosphoinositol tetrakisphosphate, (PP)2-InsP4. PP-InsP5 and (PP)2-InsP4, also respectively called InsP7 and InsP8, may regulate a variety of cellular processes, including apoptosis, vesicle trafficking, cytoskeletal dynamics, and exocytosis. Phosphorylates inositol hexakisphosphate (InsP6).</text>
</comment>
<evidence type="ECO:0000256" key="10">
    <source>
        <dbReference type="ARBA" id="ARBA00022840"/>
    </source>
</evidence>
<organism evidence="17 18">
    <name type="scientific">Pan troglodytes</name>
    <name type="common">Chimpanzee</name>
    <dbReference type="NCBI Taxonomy" id="9598"/>
    <lineage>
        <taxon>Eukaryota</taxon>
        <taxon>Metazoa</taxon>
        <taxon>Chordata</taxon>
        <taxon>Craniata</taxon>
        <taxon>Vertebrata</taxon>
        <taxon>Euteleostomi</taxon>
        <taxon>Mammalia</taxon>
        <taxon>Eutheria</taxon>
        <taxon>Euarchontoglires</taxon>
        <taxon>Primates</taxon>
        <taxon>Haplorrhini</taxon>
        <taxon>Catarrhini</taxon>
        <taxon>Hominidae</taxon>
        <taxon>Pan</taxon>
    </lineage>
</organism>
<feature type="compositionally biased region" description="Polar residues" evidence="16">
    <location>
        <begin position="1008"/>
        <end position="1025"/>
    </location>
</feature>
<dbReference type="GO" id="GO:0005524">
    <property type="term" value="F:ATP binding"/>
    <property type="evidence" value="ECO:0007669"/>
    <property type="project" value="UniProtKB-KW"/>
</dbReference>
<dbReference type="PROSITE" id="PS00616">
    <property type="entry name" value="HIS_ACID_PHOSPHAT_1"/>
    <property type="match status" value="1"/>
</dbReference>
<feature type="compositionally biased region" description="Polar residues" evidence="16">
    <location>
        <begin position="952"/>
        <end position="961"/>
    </location>
</feature>
<dbReference type="EC" id="2.7.4.24" evidence="15"/>
<feature type="region of interest" description="Disordered" evidence="16">
    <location>
        <begin position="796"/>
        <end position="898"/>
    </location>
</feature>
<evidence type="ECO:0000256" key="5">
    <source>
        <dbReference type="ARBA" id="ARBA00022490"/>
    </source>
</evidence>
<comment type="subcellular location">
    <subcellularLocation>
        <location evidence="1">Cell membrane</location>
    </subcellularLocation>
    <subcellularLocation>
        <location evidence="2 15">Cytoplasm</location>
        <location evidence="2 15">Cytosol</location>
    </subcellularLocation>
</comment>
<dbReference type="Pfam" id="PF00328">
    <property type="entry name" value="His_Phos_2"/>
    <property type="match status" value="1"/>
</dbReference>
<keyword evidence="11" id="KW-0472">Membrane</keyword>
<comment type="caution">
    <text evidence="17">The sequence shown here is derived from an EMBL/GenBank/DDBJ whole genome shotgun (WGS) entry which is preliminary data.</text>
</comment>